<dbReference type="GO" id="GO:0000049">
    <property type="term" value="F:tRNA binding"/>
    <property type="evidence" value="ECO:0007669"/>
    <property type="project" value="UniProtKB-KW"/>
</dbReference>
<evidence type="ECO:0000256" key="2">
    <source>
        <dbReference type="ARBA" id="ARBA00022801"/>
    </source>
</evidence>
<evidence type="ECO:0008006" key="5">
    <source>
        <dbReference type="Google" id="ProtNLM"/>
    </source>
</evidence>
<gene>
    <name evidence="4" type="ORF">S03H2_13260</name>
</gene>
<comment type="caution">
    <text evidence="4">The sequence shown here is derived from an EMBL/GenBank/DDBJ whole genome shotgun (WGS) entry which is preliminary data.</text>
</comment>
<dbReference type="PANTHER" id="PTHR17224">
    <property type="entry name" value="PEPTIDYL-TRNA HYDROLASE"/>
    <property type="match status" value="1"/>
</dbReference>
<evidence type="ECO:0000256" key="1">
    <source>
        <dbReference type="ARBA" id="ARBA00022555"/>
    </source>
</evidence>
<dbReference type="Gene3D" id="3.40.50.1470">
    <property type="entry name" value="Peptidyl-tRNA hydrolase"/>
    <property type="match status" value="1"/>
</dbReference>
<keyword evidence="2" id="KW-0378">Hydrolase</keyword>
<reference evidence="4" key="1">
    <citation type="journal article" date="2014" name="Front. Microbiol.">
        <title>High frequency of phylogenetically diverse reductive dehalogenase-homologous genes in deep subseafloor sedimentary metagenomes.</title>
        <authorList>
            <person name="Kawai M."/>
            <person name="Futagami T."/>
            <person name="Toyoda A."/>
            <person name="Takaki Y."/>
            <person name="Nishi S."/>
            <person name="Hori S."/>
            <person name="Arai W."/>
            <person name="Tsubouchi T."/>
            <person name="Morono Y."/>
            <person name="Uchiyama I."/>
            <person name="Ito T."/>
            <person name="Fujiyama A."/>
            <person name="Inagaki F."/>
            <person name="Takami H."/>
        </authorList>
    </citation>
    <scope>NUCLEOTIDE SEQUENCE</scope>
    <source>
        <strain evidence="4">Expedition CK06-06</strain>
    </source>
</reference>
<sequence>MKLIAGLGNPGRGYANNRHNVGFICLSHFARIQGIRFDKKQGKARVGVGEVAGNEVVLAKPQTYMNLSGQSVGLLIKRFDISLDDLIIIHDDLDLPLGKIR</sequence>
<protein>
    <recommendedName>
        <fullName evidence="5">Peptidyl-tRNA hydrolase</fullName>
    </recommendedName>
</protein>
<dbReference type="AlphaFoldDB" id="X1FUA6"/>
<keyword evidence="3" id="KW-0694">RNA-binding</keyword>
<dbReference type="PANTHER" id="PTHR17224:SF1">
    <property type="entry name" value="PEPTIDYL-TRNA HYDROLASE"/>
    <property type="match status" value="1"/>
</dbReference>
<evidence type="ECO:0000256" key="3">
    <source>
        <dbReference type="ARBA" id="ARBA00022884"/>
    </source>
</evidence>
<accession>X1FUA6</accession>
<dbReference type="GO" id="GO:0004045">
    <property type="term" value="F:peptidyl-tRNA hydrolase activity"/>
    <property type="evidence" value="ECO:0007669"/>
    <property type="project" value="InterPro"/>
</dbReference>
<dbReference type="Pfam" id="PF01195">
    <property type="entry name" value="Pept_tRNA_hydro"/>
    <property type="match status" value="1"/>
</dbReference>
<feature type="non-terminal residue" evidence="4">
    <location>
        <position position="101"/>
    </location>
</feature>
<organism evidence="4">
    <name type="scientific">marine sediment metagenome</name>
    <dbReference type="NCBI Taxonomy" id="412755"/>
    <lineage>
        <taxon>unclassified sequences</taxon>
        <taxon>metagenomes</taxon>
        <taxon>ecological metagenomes</taxon>
    </lineage>
</organism>
<dbReference type="InterPro" id="IPR036416">
    <property type="entry name" value="Pept_tRNA_hydro_sf"/>
</dbReference>
<dbReference type="EMBL" id="BARU01006730">
    <property type="protein sequence ID" value="GAH36110.1"/>
    <property type="molecule type" value="Genomic_DNA"/>
</dbReference>
<evidence type="ECO:0000313" key="4">
    <source>
        <dbReference type="EMBL" id="GAH36110.1"/>
    </source>
</evidence>
<dbReference type="InterPro" id="IPR001328">
    <property type="entry name" value="Pept_tRNA_hydro"/>
</dbReference>
<dbReference type="NCBIfam" id="TIGR00447">
    <property type="entry name" value="pth"/>
    <property type="match status" value="1"/>
</dbReference>
<proteinExistence type="predicted"/>
<keyword evidence="1" id="KW-0820">tRNA-binding</keyword>
<dbReference type="SUPFAM" id="SSF53178">
    <property type="entry name" value="Peptidyl-tRNA hydrolase-like"/>
    <property type="match status" value="1"/>
</dbReference>
<name>X1FUA6_9ZZZZ</name>